<reference evidence="3 4" key="1">
    <citation type="submission" date="2013-08" db="EMBL/GenBank/DDBJ databases">
        <title>The genome sequence of Skermanella stibiiresistens.</title>
        <authorList>
            <person name="Zhu W."/>
            <person name="Wang G."/>
        </authorList>
    </citation>
    <scope>NUCLEOTIDE SEQUENCE [LARGE SCALE GENOMIC DNA]</scope>
    <source>
        <strain evidence="3 4">SB22</strain>
    </source>
</reference>
<dbReference type="RefSeq" id="WP_051514018.1">
    <property type="nucleotide sequence ID" value="NZ_AVFL01000055.1"/>
</dbReference>
<dbReference type="AlphaFoldDB" id="W9GQH3"/>
<evidence type="ECO:0000259" key="2">
    <source>
        <dbReference type="Pfam" id="PF10099"/>
    </source>
</evidence>
<dbReference type="PANTHER" id="PTHR37461">
    <property type="entry name" value="ANTI-SIGMA-K FACTOR RSKA"/>
    <property type="match status" value="1"/>
</dbReference>
<feature type="transmembrane region" description="Helical" evidence="1">
    <location>
        <begin position="101"/>
        <end position="122"/>
    </location>
</feature>
<dbReference type="STRING" id="1385369.N825_31730"/>
<keyword evidence="1" id="KW-0812">Transmembrane</keyword>
<proteinExistence type="predicted"/>
<dbReference type="EMBL" id="AVFL01000055">
    <property type="protein sequence ID" value="EWY36039.1"/>
    <property type="molecule type" value="Genomic_DNA"/>
</dbReference>
<comment type="caution">
    <text evidence="3">The sequence shown here is derived from an EMBL/GenBank/DDBJ whole genome shotgun (WGS) entry which is preliminary data.</text>
</comment>
<evidence type="ECO:0000313" key="4">
    <source>
        <dbReference type="Proteomes" id="UP000019486"/>
    </source>
</evidence>
<keyword evidence="1" id="KW-0472">Membrane</keyword>
<dbReference type="Pfam" id="PF10099">
    <property type="entry name" value="RskA_C"/>
    <property type="match status" value="1"/>
</dbReference>
<keyword evidence="1" id="KW-1133">Transmembrane helix</keyword>
<dbReference type="PATRIC" id="fig|1385369.3.peg.6918"/>
<dbReference type="GO" id="GO:0016989">
    <property type="term" value="F:sigma factor antagonist activity"/>
    <property type="evidence" value="ECO:0007669"/>
    <property type="project" value="TreeGrafter"/>
</dbReference>
<dbReference type="GO" id="GO:0005886">
    <property type="term" value="C:plasma membrane"/>
    <property type="evidence" value="ECO:0007669"/>
    <property type="project" value="InterPro"/>
</dbReference>
<dbReference type="InterPro" id="IPR018764">
    <property type="entry name" value="RskA_C"/>
</dbReference>
<dbReference type="OrthoDB" id="9816387at2"/>
<name>W9GQH3_9PROT</name>
<protein>
    <recommendedName>
        <fullName evidence="2">Anti-sigma K factor RskA C-terminal domain-containing protein</fullName>
    </recommendedName>
</protein>
<evidence type="ECO:0000313" key="3">
    <source>
        <dbReference type="EMBL" id="EWY36039.1"/>
    </source>
</evidence>
<accession>W9GQH3</accession>
<dbReference type="InterPro" id="IPR051474">
    <property type="entry name" value="Anti-sigma-K/W_factor"/>
</dbReference>
<gene>
    <name evidence="3" type="ORF">N825_31730</name>
</gene>
<organism evidence="3 4">
    <name type="scientific">Skermanella stibiiresistens SB22</name>
    <dbReference type="NCBI Taxonomy" id="1385369"/>
    <lineage>
        <taxon>Bacteria</taxon>
        <taxon>Pseudomonadati</taxon>
        <taxon>Pseudomonadota</taxon>
        <taxon>Alphaproteobacteria</taxon>
        <taxon>Rhodospirillales</taxon>
        <taxon>Azospirillaceae</taxon>
        <taxon>Skermanella</taxon>
    </lineage>
</organism>
<feature type="domain" description="Anti-sigma K factor RskA C-terminal" evidence="2">
    <location>
        <begin position="109"/>
        <end position="232"/>
    </location>
</feature>
<dbReference type="GO" id="GO:0006417">
    <property type="term" value="P:regulation of translation"/>
    <property type="evidence" value="ECO:0007669"/>
    <property type="project" value="TreeGrafter"/>
</dbReference>
<keyword evidence="4" id="KW-1185">Reference proteome</keyword>
<sequence>MTGDHETSTGRDQEAAEYVLGTLRGADRVRFEAALPSDADLRRRVAVWEDRLSGFADALAPVTPPEALWNRIEREVTTPAPLPATTPSTPSLTARLWSSLALWRGAAALATAAACLLAVMVWNPPVPPPQEPALVAVLQAPEGPAFAVRIPAARRANVTPVGERPAPAGNSYELWVVPPRAQPVSLGVIERSGVTPVPLDRLPPDLVRPGALLAVSLEPAGGSPTGAPTGPVLYTGTLVEAR</sequence>
<dbReference type="Proteomes" id="UP000019486">
    <property type="component" value="Unassembled WGS sequence"/>
</dbReference>
<dbReference type="PANTHER" id="PTHR37461:SF1">
    <property type="entry name" value="ANTI-SIGMA-K FACTOR RSKA"/>
    <property type="match status" value="1"/>
</dbReference>
<evidence type="ECO:0000256" key="1">
    <source>
        <dbReference type="SAM" id="Phobius"/>
    </source>
</evidence>